<dbReference type="RefSeq" id="WP_307267041.1">
    <property type="nucleotide sequence ID" value="NZ_JAUSVX010000001.1"/>
</dbReference>
<evidence type="ECO:0000313" key="5">
    <source>
        <dbReference type="EMBL" id="MDQ0467440.1"/>
    </source>
</evidence>
<keyword evidence="6" id="KW-1185">Reference proteome</keyword>
<evidence type="ECO:0000256" key="1">
    <source>
        <dbReference type="ARBA" id="ARBA00022603"/>
    </source>
</evidence>
<sequence length="205" mass="22809">MRHRGEARKVAGKTAEKFGDAAQFFRTWAEKPLQLGSVTPSSRFLSRAIASYVDPRADGPVVEIGPGTGPVTEALVRHGVAESRLVLLEYSPEFCALLRRRFPAATVVQGDGYALTRTLAGELPAKAAAIISGLPLFTKPEALRLDLLRQAFTLMKPDAPFIQFTYAMVSPMPLKDPFFTWRASPRIWRNVPPARVWIYRQPMKN</sequence>
<dbReference type="GO" id="GO:0000773">
    <property type="term" value="F:phosphatidyl-N-methylethanolamine N-methyltransferase activity"/>
    <property type="evidence" value="ECO:0007669"/>
    <property type="project" value="UniProtKB-EC"/>
</dbReference>
<dbReference type="EMBL" id="JAUSVX010000001">
    <property type="protein sequence ID" value="MDQ0467440.1"/>
    <property type="molecule type" value="Genomic_DNA"/>
</dbReference>
<proteinExistence type="predicted"/>
<name>A0ABU0IZJ8_9HYPH</name>
<organism evidence="5 6">
    <name type="scientific">Labrys wisconsinensis</name>
    <dbReference type="NCBI Taxonomy" id="425677"/>
    <lineage>
        <taxon>Bacteria</taxon>
        <taxon>Pseudomonadati</taxon>
        <taxon>Pseudomonadota</taxon>
        <taxon>Alphaproteobacteria</taxon>
        <taxon>Hyphomicrobiales</taxon>
        <taxon>Xanthobacteraceae</taxon>
        <taxon>Labrys</taxon>
    </lineage>
</organism>
<dbReference type="InterPro" id="IPR029063">
    <property type="entry name" value="SAM-dependent_MTases_sf"/>
</dbReference>
<dbReference type="InterPro" id="IPR001737">
    <property type="entry name" value="KsgA/Erm"/>
</dbReference>
<protein>
    <submittedName>
        <fullName evidence="5">Phosphatidylethanolamine/phosphatidyl-N-methylethanolamine N-methyltransferase</fullName>
        <ecNumber evidence="5">2.1.1.17</ecNumber>
        <ecNumber evidence="5">2.1.1.71</ecNumber>
    </submittedName>
</protein>
<dbReference type="Pfam" id="PF00398">
    <property type="entry name" value="RrnaAD"/>
    <property type="match status" value="1"/>
</dbReference>
<keyword evidence="2 5" id="KW-0808">Transferase</keyword>
<keyword evidence="4" id="KW-0694">RNA-binding</keyword>
<keyword evidence="1 5" id="KW-0489">Methyltransferase</keyword>
<dbReference type="SUPFAM" id="SSF53335">
    <property type="entry name" value="S-adenosyl-L-methionine-dependent methyltransferases"/>
    <property type="match status" value="1"/>
</dbReference>
<dbReference type="CDD" id="cd02440">
    <property type="entry name" value="AdoMet_MTases"/>
    <property type="match status" value="1"/>
</dbReference>
<dbReference type="GO" id="GO:0004608">
    <property type="term" value="F:phosphatidylethanolamine N-methyltransferase activity"/>
    <property type="evidence" value="ECO:0007669"/>
    <property type="project" value="UniProtKB-EC"/>
</dbReference>
<evidence type="ECO:0000256" key="2">
    <source>
        <dbReference type="ARBA" id="ARBA00022679"/>
    </source>
</evidence>
<dbReference type="Proteomes" id="UP001242480">
    <property type="component" value="Unassembled WGS sequence"/>
</dbReference>
<keyword evidence="3" id="KW-0949">S-adenosyl-L-methionine</keyword>
<evidence type="ECO:0000313" key="6">
    <source>
        <dbReference type="Proteomes" id="UP001242480"/>
    </source>
</evidence>
<dbReference type="EC" id="2.1.1.71" evidence="5"/>
<dbReference type="Gene3D" id="3.40.50.150">
    <property type="entry name" value="Vaccinia Virus protein VP39"/>
    <property type="match status" value="1"/>
</dbReference>
<evidence type="ECO:0000256" key="4">
    <source>
        <dbReference type="ARBA" id="ARBA00022884"/>
    </source>
</evidence>
<dbReference type="EC" id="2.1.1.17" evidence="5"/>
<evidence type="ECO:0000256" key="3">
    <source>
        <dbReference type="ARBA" id="ARBA00022691"/>
    </source>
</evidence>
<gene>
    <name evidence="5" type="ORF">QO011_000435</name>
</gene>
<dbReference type="GO" id="GO:0032259">
    <property type="term" value="P:methylation"/>
    <property type="evidence" value="ECO:0007669"/>
    <property type="project" value="UniProtKB-KW"/>
</dbReference>
<reference evidence="5 6" key="1">
    <citation type="submission" date="2023-07" db="EMBL/GenBank/DDBJ databases">
        <title>Genomic Encyclopedia of Type Strains, Phase IV (KMG-IV): sequencing the most valuable type-strain genomes for metagenomic binning, comparative biology and taxonomic classification.</title>
        <authorList>
            <person name="Goeker M."/>
        </authorList>
    </citation>
    <scope>NUCLEOTIDE SEQUENCE [LARGE SCALE GENOMIC DNA]</scope>
    <source>
        <strain evidence="5 6">DSM 19619</strain>
    </source>
</reference>
<accession>A0ABU0IZJ8</accession>
<comment type="caution">
    <text evidence="5">The sequence shown here is derived from an EMBL/GenBank/DDBJ whole genome shotgun (WGS) entry which is preliminary data.</text>
</comment>